<sequence>MSSKKKNWFKKAVLSSELPTFLSNYTIRAILAKSRSFDGTYSTVDYDVLFCSFSICETGNNSEISSEQFQSIMKECSDILNSRPNNTFPFNRFGIVQGIRPYWYSIPLYAEILEPFNEEFESLFEVTIEEVFHFVEYLSLQYETVNENYAEIAIPANLRFLISDLTIKLSDIEYLEDVWDKMFVQVEDDFVIPLFRKFPESAYTYLCKKLKDNVRDFGHIKGHSIELLIEQKLKQFTPHSDLYHSYYIKNNDGEKDLLIESKEMGFCVECKSLQIKKSTYGGSERSLNRAAKKNISKAFEQIKQPLVLLSKGGIILHDDIEYKVKPKKYYYGFIITDQIYSPLIRASIEHLNYLKLENKEETWHGENIWIGSIIDFIFLLEVTTTPSILFDYFSYVRSVESLKHTDEPESWLLYCMDPIIPNMLKAPKVHNINLMCNDFGWDKFKEKRAEYCIPIWLENELNLIRKYDRSGLSSKSLSIINRRRKKVSKHFQNKFMKESLAENGFDQQNSV</sequence>
<evidence type="ECO:0000313" key="1">
    <source>
        <dbReference type="EMBL" id="APH39774.1"/>
    </source>
</evidence>
<evidence type="ECO:0000313" key="4">
    <source>
        <dbReference type="Proteomes" id="UP000186879"/>
    </source>
</evidence>
<evidence type="ECO:0000313" key="2">
    <source>
        <dbReference type="EMBL" id="RNI08885.1"/>
    </source>
</evidence>
<reference evidence="1 4" key="1">
    <citation type="submission" date="2016-10" db="EMBL/GenBank/DDBJ databases">
        <title>Methanohalophilus halophilus.</title>
        <authorList>
            <person name="L'haridon S."/>
        </authorList>
    </citation>
    <scope>NUCLEOTIDE SEQUENCE [LARGE SCALE GENOMIC DNA]</scope>
    <source>
        <strain evidence="1 4">Z-7982</strain>
    </source>
</reference>
<reference evidence="2 6" key="3">
    <citation type="submission" date="2018-10" db="EMBL/GenBank/DDBJ databases">
        <title>Cultivation of a novel Methanohalophilus strain from Kebrit Deep of the Red Sea and a genomic comparison of members of the genus Methanohalophilus.</title>
        <authorList>
            <person name="Guan Y."/>
            <person name="Ngugi D.K."/>
            <person name="Stingl U."/>
        </authorList>
    </citation>
    <scope>NUCLEOTIDE SEQUENCE [LARGE SCALE GENOMIC DNA]</scope>
    <source>
        <strain evidence="2 6">DSM 3094</strain>
    </source>
</reference>
<dbReference type="Proteomes" id="UP000198669">
    <property type="component" value="Unassembled WGS sequence"/>
</dbReference>
<evidence type="ECO:0000313" key="3">
    <source>
        <dbReference type="EMBL" id="SDW40022.1"/>
    </source>
</evidence>
<dbReference type="RefSeq" id="WP_072562188.1">
    <property type="nucleotide sequence ID" value="NZ_CP017921.1"/>
</dbReference>
<accession>A0A1L3Q4G8</accession>
<gene>
    <name evidence="1" type="ORF">BHR79_10000</name>
    <name evidence="2" type="ORF">EFE40_05260</name>
    <name evidence="3" type="ORF">SAMN04515625_0920</name>
</gene>
<organism evidence="1 4">
    <name type="scientific">Methanohalophilus halophilus</name>
    <dbReference type="NCBI Taxonomy" id="2177"/>
    <lineage>
        <taxon>Archaea</taxon>
        <taxon>Methanobacteriati</taxon>
        <taxon>Methanobacteriota</taxon>
        <taxon>Stenosarchaea group</taxon>
        <taxon>Methanomicrobia</taxon>
        <taxon>Methanosarcinales</taxon>
        <taxon>Methanosarcinaceae</taxon>
        <taxon>Methanohalophilus</taxon>
    </lineage>
</organism>
<dbReference type="KEGG" id="mhaz:BHR79_10000"/>
<dbReference type="GeneID" id="30584106"/>
<keyword evidence="4" id="KW-1185">Reference proteome</keyword>
<dbReference type="OrthoDB" id="142725at2157"/>
<name>A0A1L3Q4G8_9EURY</name>
<reference evidence="3 5" key="2">
    <citation type="submission" date="2016-10" db="EMBL/GenBank/DDBJ databases">
        <authorList>
            <person name="de Groot N.N."/>
        </authorList>
    </citation>
    <scope>NUCLEOTIDE SEQUENCE [LARGE SCALE GENOMIC DNA]</scope>
    <source>
        <strain evidence="3 5">Z-7982</strain>
    </source>
</reference>
<protein>
    <submittedName>
        <fullName evidence="1">Uncharacterized protein</fullName>
    </submittedName>
</protein>
<evidence type="ECO:0000313" key="6">
    <source>
        <dbReference type="Proteomes" id="UP000267921"/>
    </source>
</evidence>
<dbReference type="EMBL" id="CP017921">
    <property type="protein sequence ID" value="APH39774.1"/>
    <property type="molecule type" value="Genomic_DNA"/>
</dbReference>
<evidence type="ECO:0000313" key="5">
    <source>
        <dbReference type="Proteomes" id="UP000198669"/>
    </source>
</evidence>
<dbReference type="Proteomes" id="UP000267921">
    <property type="component" value="Unassembled WGS sequence"/>
</dbReference>
<dbReference type="AlphaFoldDB" id="A0A1L3Q4G8"/>
<dbReference type="EMBL" id="RJJG01000004">
    <property type="protein sequence ID" value="RNI08885.1"/>
    <property type="molecule type" value="Genomic_DNA"/>
</dbReference>
<dbReference type="EMBL" id="FNMU01000002">
    <property type="protein sequence ID" value="SDW40022.1"/>
    <property type="molecule type" value="Genomic_DNA"/>
</dbReference>
<dbReference type="Proteomes" id="UP000186879">
    <property type="component" value="Chromosome"/>
</dbReference>
<proteinExistence type="predicted"/>